<dbReference type="EMBL" id="JAUHHV010000006">
    <property type="protein sequence ID" value="KAK1422445.1"/>
    <property type="molecule type" value="Genomic_DNA"/>
</dbReference>
<accession>A0AAD8NNB0</accession>
<proteinExistence type="predicted"/>
<feature type="compositionally biased region" description="Basic and acidic residues" evidence="1">
    <location>
        <begin position="37"/>
        <end position="47"/>
    </location>
</feature>
<evidence type="ECO:0000313" key="3">
    <source>
        <dbReference type="Proteomes" id="UP001229421"/>
    </source>
</evidence>
<dbReference type="AlphaFoldDB" id="A0AAD8NNB0"/>
<comment type="caution">
    <text evidence="2">The sequence shown here is derived from an EMBL/GenBank/DDBJ whole genome shotgun (WGS) entry which is preliminary data.</text>
</comment>
<keyword evidence="3" id="KW-1185">Reference proteome</keyword>
<organism evidence="2 3">
    <name type="scientific">Tagetes erecta</name>
    <name type="common">African marigold</name>
    <dbReference type="NCBI Taxonomy" id="13708"/>
    <lineage>
        <taxon>Eukaryota</taxon>
        <taxon>Viridiplantae</taxon>
        <taxon>Streptophyta</taxon>
        <taxon>Embryophyta</taxon>
        <taxon>Tracheophyta</taxon>
        <taxon>Spermatophyta</taxon>
        <taxon>Magnoliopsida</taxon>
        <taxon>eudicotyledons</taxon>
        <taxon>Gunneridae</taxon>
        <taxon>Pentapetalae</taxon>
        <taxon>asterids</taxon>
        <taxon>campanulids</taxon>
        <taxon>Asterales</taxon>
        <taxon>Asteraceae</taxon>
        <taxon>Asteroideae</taxon>
        <taxon>Heliantheae alliance</taxon>
        <taxon>Tageteae</taxon>
        <taxon>Tagetes</taxon>
    </lineage>
</organism>
<sequence length="87" mass="9791">MMMVRSTTTTPDQFPYDMSSDLKIKQTMLVQPNPVHPDPEQPSDRRPCTRHRLPAPKPPAPTPPAPTLFCSDAQGVKLIELDLRGWL</sequence>
<evidence type="ECO:0000313" key="2">
    <source>
        <dbReference type="EMBL" id="KAK1422445.1"/>
    </source>
</evidence>
<evidence type="ECO:0000256" key="1">
    <source>
        <dbReference type="SAM" id="MobiDB-lite"/>
    </source>
</evidence>
<reference evidence="2" key="1">
    <citation type="journal article" date="2023" name="bioRxiv">
        <title>Improved chromosome-level genome assembly for marigold (Tagetes erecta).</title>
        <authorList>
            <person name="Jiang F."/>
            <person name="Yuan L."/>
            <person name="Wang S."/>
            <person name="Wang H."/>
            <person name="Xu D."/>
            <person name="Wang A."/>
            <person name="Fan W."/>
        </authorList>
    </citation>
    <scope>NUCLEOTIDE SEQUENCE</scope>
    <source>
        <strain evidence="2">WSJ</strain>
        <tissue evidence="2">Leaf</tissue>
    </source>
</reference>
<protein>
    <submittedName>
        <fullName evidence="2">Uncharacterized protein</fullName>
    </submittedName>
</protein>
<feature type="compositionally biased region" description="Pro residues" evidence="1">
    <location>
        <begin position="55"/>
        <end position="66"/>
    </location>
</feature>
<feature type="region of interest" description="Disordered" evidence="1">
    <location>
        <begin position="31"/>
        <end position="66"/>
    </location>
</feature>
<dbReference type="Proteomes" id="UP001229421">
    <property type="component" value="Unassembled WGS sequence"/>
</dbReference>
<gene>
    <name evidence="2" type="ORF">QVD17_25564</name>
</gene>
<name>A0AAD8NNB0_TARER</name>